<dbReference type="RefSeq" id="WP_078666882.1">
    <property type="nucleotide sequence ID" value="NZ_FUWZ01000001.1"/>
</dbReference>
<dbReference type="AlphaFoldDB" id="A0A1T4KJL0"/>
<feature type="domain" description="Suppressor of fused-like" evidence="1">
    <location>
        <begin position="204"/>
        <end position="363"/>
    </location>
</feature>
<organism evidence="2 3">
    <name type="scientific">Chitinophaga eiseniae</name>
    <dbReference type="NCBI Taxonomy" id="634771"/>
    <lineage>
        <taxon>Bacteria</taxon>
        <taxon>Pseudomonadati</taxon>
        <taxon>Bacteroidota</taxon>
        <taxon>Chitinophagia</taxon>
        <taxon>Chitinophagales</taxon>
        <taxon>Chitinophagaceae</taxon>
        <taxon>Chitinophaga</taxon>
    </lineage>
</organism>
<gene>
    <name evidence="2" type="ORF">SAMN04488128_101153</name>
</gene>
<dbReference type="STRING" id="634771.SAMN04488128_101153"/>
<evidence type="ECO:0000259" key="1">
    <source>
        <dbReference type="Pfam" id="PF05076"/>
    </source>
</evidence>
<dbReference type="EMBL" id="FUWZ01000001">
    <property type="protein sequence ID" value="SJZ42567.1"/>
    <property type="molecule type" value="Genomic_DNA"/>
</dbReference>
<evidence type="ECO:0000313" key="3">
    <source>
        <dbReference type="Proteomes" id="UP000190367"/>
    </source>
</evidence>
<sequence>MADPVMLIEETNSRNTMYAVVEQDDRVAYFYLYPSELLANKYSPRPCWLRNLQPAPADKDVQAMEEGMAPMLEARYCNHPEGKAPLDPELIRIVWMEEGDGAAVVYDGELMAVIPGWTLYTQERTVGYAADCTGGEDDSLMFPLGTPATNQLHKKVMGAMAFWDDWSDETSQTWSVLQQQYLDAYEAQLGPVEKYYAIDGGQWPPVGMARFEKDDVVYFLTLGVSIRPMPWVDMLYNDKAAGFRRMELGIAISKKDFDEKAMMNLAGMVSGLADRPWKQITWLGEGHTISFNELPAPYESLVLSAALYNGPSFQMPLIYNDPVNLYWASPVTKAERLFAHEQPNGGYVLLEKMINNGINHIIQSREEVVAG</sequence>
<dbReference type="Proteomes" id="UP000190367">
    <property type="component" value="Unassembled WGS sequence"/>
</dbReference>
<protein>
    <submittedName>
        <fullName evidence="2">Suppressor of fused protein (SUFU)</fullName>
    </submittedName>
</protein>
<proteinExistence type="predicted"/>
<name>A0A1T4KJL0_9BACT</name>
<dbReference type="OrthoDB" id="333049at2"/>
<dbReference type="Pfam" id="PF05076">
    <property type="entry name" value="SUFU"/>
    <property type="match status" value="1"/>
</dbReference>
<accession>A0A1T4KJL0</accession>
<reference evidence="3" key="1">
    <citation type="submission" date="2017-02" db="EMBL/GenBank/DDBJ databases">
        <authorList>
            <person name="Varghese N."/>
            <person name="Submissions S."/>
        </authorList>
    </citation>
    <scope>NUCLEOTIDE SEQUENCE [LARGE SCALE GENOMIC DNA]</scope>
    <source>
        <strain evidence="3">DSM 22224</strain>
    </source>
</reference>
<keyword evidence="3" id="KW-1185">Reference proteome</keyword>
<evidence type="ECO:0000313" key="2">
    <source>
        <dbReference type="EMBL" id="SJZ42567.1"/>
    </source>
</evidence>
<dbReference type="InterPro" id="IPR020941">
    <property type="entry name" value="SUFU-like_domain"/>
</dbReference>